<dbReference type="GO" id="GO:0006282">
    <property type="term" value="P:regulation of DNA repair"/>
    <property type="evidence" value="ECO:0007669"/>
    <property type="project" value="InterPro"/>
</dbReference>
<dbReference type="Pfam" id="PF05028">
    <property type="entry name" value="PARG_cat_C"/>
    <property type="match status" value="1"/>
</dbReference>
<feature type="non-terminal residue" evidence="2">
    <location>
        <position position="1"/>
    </location>
</feature>
<accession>A0A8K0CKW0</accession>
<evidence type="ECO:0000313" key="2">
    <source>
        <dbReference type="EMBL" id="KAF2887102.1"/>
    </source>
</evidence>
<dbReference type="GO" id="GO:0004649">
    <property type="term" value="F:poly(ADP-ribose) glycohydrolase activity"/>
    <property type="evidence" value="ECO:0007669"/>
    <property type="project" value="InterPro"/>
</dbReference>
<sequence length="111" mass="12031">LSQIAQKPKGNLKAVSTGNWGCGSTRGGEVQLKVIIQWLAASVAGVPALIYYTSGHKKLASLDTLSRILVDRKWTVKDLAEAALRYSSQVLMGKQINSTLFDELIGVERTT</sequence>
<dbReference type="EMBL" id="VTPC01085168">
    <property type="protein sequence ID" value="KAF2887102.1"/>
    <property type="molecule type" value="Genomic_DNA"/>
</dbReference>
<dbReference type="PANTHER" id="PTHR12837">
    <property type="entry name" value="POLY ADP-RIBOSE GLYCOHYDROLASE"/>
    <property type="match status" value="1"/>
</dbReference>
<dbReference type="AlphaFoldDB" id="A0A8K0CKW0"/>
<dbReference type="PANTHER" id="PTHR12837:SF14">
    <property type="entry name" value="POLY(ADP-RIBOSE) GLYCOHYDROLASE"/>
    <property type="match status" value="1"/>
</dbReference>
<reference evidence="2" key="1">
    <citation type="submission" date="2019-08" db="EMBL/GenBank/DDBJ databases">
        <title>The genome of the North American firefly Photinus pyralis.</title>
        <authorList>
            <consortium name="Photinus pyralis genome working group"/>
            <person name="Fallon T.R."/>
            <person name="Sander Lower S.E."/>
            <person name="Weng J.-K."/>
        </authorList>
    </citation>
    <scope>NUCLEOTIDE SEQUENCE</scope>
    <source>
        <strain evidence="2">TRF0915ILg1</strain>
        <tissue evidence="2">Whole body</tissue>
    </source>
</reference>
<dbReference type="GO" id="GO:0005975">
    <property type="term" value="P:carbohydrate metabolic process"/>
    <property type="evidence" value="ECO:0007669"/>
    <property type="project" value="InterPro"/>
</dbReference>
<evidence type="ECO:0000259" key="1">
    <source>
        <dbReference type="Pfam" id="PF05028"/>
    </source>
</evidence>
<dbReference type="GO" id="GO:1990966">
    <property type="term" value="P:ATP generation from poly-ADP-D-ribose"/>
    <property type="evidence" value="ECO:0007669"/>
    <property type="project" value="TreeGrafter"/>
</dbReference>
<evidence type="ECO:0000313" key="3">
    <source>
        <dbReference type="Proteomes" id="UP000801492"/>
    </source>
</evidence>
<organism evidence="2 3">
    <name type="scientific">Ignelater luminosus</name>
    <name type="common">Cucubano</name>
    <name type="synonym">Pyrophorus luminosus</name>
    <dbReference type="NCBI Taxonomy" id="2038154"/>
    <lineage>
        <taxon>Eukaryota</taxon>
        <taxon>Metazoa</taxon>
        <taxon>Ecdysozoa</taxon>
        <taxon>Arthropoda</taxon>
        <taxon>Hexapoda</taxon>
        <taxon>Insecta</taxon>
        <taxon>Pterygota</taxon>
        <taxon>Neoptera</taxon>
        <taxon>Endopterygota</taxon>
        <taxon>Coleoptera</taxon>
        <taxon>Polyphaga</taxon>
        <taxon>Elateriformia</taxon>
        <taxon>Elateroidea</taxon>
        <taxon>Elateridae</taxon>
        <taxon>Agrypninae</taxon>
        <taxon>Pyrophorini</taxon>
        <taxon>Ignelater</taxon>
    </lineage>
</organism>
<dbReference type="InterPro" id="IPR046372">
    <property type="entry name" value="PARG_cat_C"/>
</dbReference>
<dbReference type="GO" id="GO:0009225">
    <property type="term" value="P:nucleotide-sugar metabolic process"/>
    <property type="evidence" value="ECO:0007669"/>
    <property type="project" value="TreeGrafter"/>
</dbReference>
<dbReference type="InterPro" id="IPR007724">
    <property type="entry name" value="Poly_GlycHdrlase"/>
</dbReference>
<keyword evidence="3" id="KW-1185">Reference proteome</keyword>
<gene>
    <name evidence="2" type="ORF">ILUMI_19071</name>
</gene>
<dbReference type="GO" id="GO:0005634">
    <property type="term" value="C:nucleus"/>
    <property type="evidence" value="ECO:0007669"/>
    <property type="project" value="TreeGrafter"/>
</dbReference>
<dbReference type="GO" id="GO:0005737">
    <property type="term" value="C:cytoplasm"/>
    <property type="evidence" value="ECO:0007669"/>
    <property type="project" value="TreeGrafter"/>
</dbReference>
<dbReference type="OrthoDB" id="6154436at2759"/>
<name>A0A8K0CKW0_IGNLU</name>
<comment type="caution">
    <text evidence="2">The sequence shown here is derived from an EMBL/GenBank/DDBJ whole genome shotgun (WGS) entry which is preliminary data.</text>
</comment>
<protein>
    <recommendedName>
        <fullName evidence="1">PARG catalytic Macro domain-containing protein</fullName>
    </recommendedName>
</protein>
<proteinExistence type="predicted"/>
<feature type="domain" description="PARG catalytic Macro" evidence="1">
    <location>
        <begin position="8"/>
        <end position="60"/>
    </location>
</feature>
<dbReference type="Proteomes" id="UP000801492">
    <property type="component" value="Unassembled WGS sequence"/>
</dbReference>